<feature type="compositionally biased region" description="Polar residues" evidence="1">
    <location>
        <begin position="198"/>
        <end position="226"/>
    </location>
</feature>
<dbReference type="Proteomes" id="UP000594342">
    <property type="component" value="Unassembled WGS sequence"/>
</dbReference>
<feature type="compositionally biased region" description="Low complexity" evidence="1">
    <location>
        <begin position="99"/>
        <end position="119"/>
    </location>
</feature>
<feature type="compositionally biased region" description="Polar residues" evidence="1">
    <location>
        <begin position="27"/>
        <end position="58"/>
    </location>
</feature>
<feature type="region of interest" description="Disordered" evidence="1">
    <location>
        <begin position="858"/>
        <end position="907"/>
    </location>
</feature>
<feature type="compositionally biased region" description="Basic and acidic residues" evidence="1">
    <location>
        <begin position="898"/>
        <end position="907"/>
    </location>
</feature>
<protein>
    <submittedName>
        <fullName evidence="2">Uncharacterized protein</fullName>
    </submittedName>
</protein>
<feature type="compositionally biased region" description="Basic and acidic residues" evidence="1">
    <location>
        <begin position="12"/>
        <end position="26"/>
    </location>
</feature>
<proteinExistence type="predicted"/>
<feature type="region of interest" description="Disordered" evidence="1">
    <location>
        <begin position="605"/>
        <end position="638"/>
    </location>
</feature>
<gene>
    <name evidence="2" type="ORF">YASMINEVIRUS_1564</name>
</gene>
<feature type="region of interest" description="Disordered" evidence="1">
    <location>
        <begin position="1"/>
        <end position="134"/>
    </location>
</feature>
<comment type="caution">
    <text evidence="2">The sequence shown here is derived from an EMBL/GenBank/DDBJ whole genome shotgun (WGS) entry which is preliminary data.</text>
</comment>
<organism evidence="2 3">
    <name type="scientific">Yasminevirus sp. GU-2018</name>
    <dbReference type="NCBI Taxonomy" id="2420051"/>
    <lineage>
        <taxon>Viruses</taxon>
        <taxon>Varidnaviria</taxon>
        <taxon>Bamfordvirae</taxon>
        <taxon>Nucleocytoviricota</taxon>
        <taxon>Megaviricetes</taxon>
        <taxon>Imitervirales</taxon>
        <taxon>Mimiviridae</taxon>
        <taxon>Klosneuvirinae</taxon>
        <taxon>Yasminevirus</taxon>
        <taxon>Yasminevirus saudimassiliense</taxon>
    </lineage>
</organism>
<feature type="region of interest" description="Disordered" evidence="1">
    <location>
        <begin position="182"/>
        <end position="226"/>
    </location>
</feature>
<evidence type="ECO:0000313" key="2">
    <source>
        <dbReference type="EMBL" id="VBB19032.1"/>
    </source>
</evidence>
<dbReference type="EMBL" id="UPSH01000002">
    <property type="protein sequence ID" value="VBB19032.1"/>
    <property type="molecule type" value="Genomic_DNA"/>
</dbReference>
<feature type="compositionally biased region" description="Low complexity" evidence="1">
    <location>
        <begin position="862"/>
        <end position="893"/>
    </location>
</feature>
<sequence length="907" mass="101685">MNSDRQTISADRGGRDSRHESKHDPKQTTPNTSTQSRSIQTGIPHSQSGSALNLSNLTGKKPSLDAPPALSSGINSTRAKDDSVWGETVVRQEPKSATVQSSSQVPSQGLSQGLSQGSVNRPTHRSSNSVSDDLALRGIDRSEFESQRDGDRSFGKLFDRVTEKDASSKGTEKYLDLSFPKIPITRSGSESTRDSAKRTTPTVNKSGASTPGNLNQNPQANTQTNSVNIVDDPLDCMNVLLNTYDFQTVQHTLQTCQIVCSQLLELQQALQVLKYSVMTDEYDDSIELAKRCAEQLKLLTPKKGYGLVKILNEKHQEVMNKIKQRLIDNFSLANSGKQEDQTDRIVKLLELLGEDETNRFLFDVAKKMCSTVPKEPFSKSYDQSIKWIIQFLREDASYTSLIKYGIKSYLISCWADVVKETIKSDDCSLITRNMFLTFKKAYIDITKEYAQKGPNQPSGSPTLGSKRLNVLEFLDPVCERTINELITKATPTFDALTKVEKIEALPENTDNLFIAVKDFEKTVANFKNPRNEKMVIKLYVQIYERYIVDIKNFINRTNSYRASELNIVKEVLMKIFTLIREMETSYKTCILTTSMSFLAEVRNEPKADAKPNAKPDAKPDAKSDTKSDTKSDPKPQVRVEVSPARFDTTIENIIEDTVKALNKDIHEKYRSWIVEALEGTMARHKADGTINSVIKKGMNLLTIDRSSEKDRNNTSFTLTLDVSEQITKVTGLLNEIGTYDDNIKTYLVTDVLIWYKELIDINNLHQIRQSAFRQVIMDVYQIRTSTKIQGSIFAEVEGRAKFLSGDIIKDELFVEMFNTFYPVSQVEKLRTLAKYKGCSDEKTNNLIKIFRTIGQKNQQGASIPSSGSMSSMTSSIASSTVSSTASSTNTSSTCRGPSIDKNRQQRD</sequence>
<name>A0A5K0UBI3_9VIRU</name>
<keyword evidence="3" id="KW-1185">Reference proteome</keyword>
<accession>A0A5K0UBI3</accession>
<reference evidence="2 3" key="1">
    <citation type="submission" date="2018-10" db="EMBL/GenBank/DDBJ databases">
        <authorList>
            <consortium name="IHU Genomes"/>
        </authorList>
    </citation>
    <scope>NUCLEOTIDE SEQUENCE [LARGE SCALE GENOMIC DNA]</scope>
    <source>
        <strain evidence="2 3">A1</strain>
    </source>
</reference>
<feature type="compositionally biased region" description="Basic and acidic residues" evidence="1">
    <location>
        <begin position="605"/>
        <end position="637"/>
    </location>
</feature>
<evidence type="ECO:0000256" key="1">
    <source>
        <dbReference type="SAM" id="MobiDB-lite"/>
    </source>
</evidence>
<evidence type="ECO:0000313" key="3">
    <source>
        <dbReference type="Proteomes" id="UP000594342"/>
    </source>
</evidence>